<protein>
    <recommendedName>
        <fullName evidence="5 10">N-(5'-phosphoribosyl)anthranilate isomerase</fullName>
        <shortName evidence="10">PRAI</shortName>
        <ecNumber evidence="4 10">5.3.1.24</ecNumber>
    </recommendedName>
</protein>
<comment type="catalytic activity">
    <reaction evidence="1 10">
        <text>N-(5-phospho-beta-D-ribosyl)anthranilate = 1-(2-carboxyphenylamino)-1-deoxy-D-ribulose 5-phosphate</text>
        <dbReference type="Rhea" id="RHEA:21540"/>
        <dbReference type="ChEBI" id="CHEBI:18277"/>
        <dbReference type="ChEBI" id="CHEBI:58613"/>
        <dbReference type="EC" id="5.3.1.24"/>
    </reaction>
</comment>
<reference evidence="12 13" key="1">
    <citation type="submission" date="2016-10" db="EMBL/GenBank/DDBJ databases">
        <authorList>
            <person name="de Groot N.N."/>
        </authorList>
    </citation>
    <scope>NUCLEOTIDE SEQUENCE [LARGE SCALE GENOMIC DNA]</scope>
    <source>
        <strain evidence="12 13">CGMCC 1.6502</strain>
    </source>
</reference>
<dbReference type="STRING" id="407036.SAMN05216243_2213"/>
<dbReference type="EMBL" id="FNFL01000003">
    <property type="protein sequence ID" value="SDK18305.1"/>
    <property type="molecule type" value="Genomic_DNA"/>
</dbReference>
<dbReference type="CDD" id="cd00405">
    <property type="entry name" value="PRAI"/>
    <property type="match status" value="1"/>
</dbReference>
<dbReference type="RefSeq" id="WP_093214027.1">
    <property type="nucleotide sequence ID" value="NZ_FNFL01000003.1"/>
</dbReference>
<dbReference type="PANTHER" id="PTHR42894">
    <property type="entry name" value="N-(5'-PHOSPHORIBOSYL)ANTHRANILATE ISOMERASE"/>
    <property type="match status" value="1"/>
</dbReference>
<evidence type="ECO:0000256" key="9">
    <source>
        <dbReference type="ARBA" id="ARBA00023235"/>
    </source>
</evidence>
<sequence>MKVKICGIKTEQAANDAIRAGADFIGFVFAPSKRQVSMQRAKEISQQIPAHINKVGVFVNESSETINRIADTVGLDYAQLHGDEPPGLLANIKIPVIKAIQIADKDDLRRMEDYQCDYYLLDSPSGKYHGGNGEVFNWSLTRHLPNEVNKVILAGGLNAMNVRDAIKEVSPIGVDVSSGVETAGEKDPAKIRAFIEAAKS</sequence>
<evidence type="ECO:0000256" key="4">
    <source>
        <dbReference type="ARBA" id="ARBA00012572"/>
    </source>
</evidence>
<evidence type="ECO:0000256" key="5">
    <source>
        <dbReference type="ARBA" id="ARBA00022272"/>
    </source>
</evidence>
<dbReference type="SUPFAM" id="SSF51366">
    <property type="entry name" value="Ribulose-phoshate binding barrel"/>
    <property type="match status" value="1"/>
</dbReference>
<dbReference type="GO" id="GO:0000162">
    <property type="term" value="P:L-tryptophan biosynthetic process"/>
    <property type="evidence" value="ECO:0007669"/>
    <property type="project" value="UniProtKB-UniRule"/>
</dbReference>
<comment type="similarity">
    <text evidence="3 10">Belongs to the TrpF family.</text>
</comment>
<dbReference type="HAMAP" id="MF_00135">
    <property type="entry name" value="PRAI"/>
    <property type="match status" value="1"/>
</dbReference>
<dbReference type="AlphaFoldDB" id="A0A1G8ZVB5"/>
<dbReference type="Proteomes" id="UP000198694">
    <property type="component" value="Unassembled WGS sequence"/>
</dbReference>
<keyword evidence="7 10" id="KW-0822">Tryptophan biosynthesis</keyword>
<keyword evidence="13" id="KW-1185">Reference proteome</keyword>
<evidence type="ECO:0000313" key="12">
    <source>
        <dbReference type="EMBL" id="SDK18305.1"/>
    </source>
</evidence>
<dbReference type="PANTHER" id="PTHR42894:SF1">
    <property type="entry name" value="N-(5'-PHOSPHORIBOSYL)ANTHRANILATE ISOMERASE"/>
    <property type="match status" value="1"/>
</dbReference>
<gene>
    <name evidence="10" type="primary">trpF</name>
    <name evidence="12" type="ORF">SAMN05216243_2213</name>
</gene>
<proteinExistence type="inferred from homology"/>
<accession>A0A1G8ZVB5</accession>
<dbReference type="EC" id="5.3.1.24" evidence="4 10"/>
<dbReference type="NCBIfam" id="NF002300">
    <property type="entry name" value="PRK01222.1-7"/>
    <property type="match status" value="1"/>
</dbReference>
<keyword evidence="6 10" id="KW-0028">Amino-acid biosynthesis</keyword>
<keyword evidence="9 10" id="KW-0413">Isomerase</keyword>
<evidence type="ECO:0000256" key="3">
    <source>
        <dbReference type="ARBA" id="ARBA00007571"/>
    </source>
</evidence>
<dbReference type="FunFam" id="3.20.20.70:FF:000075">
    <property type="entry name" value="Tryptophan biosynthesis protein TRP1"/>
    <property type="match status" value="1"/>
</dbReference>
<feature type="domain" description="N-(5'phosphoribosyl) anthranilate isomerase (PRAI)" evidence="11">
    <location>
        <begin position="3"/>
        <end position="196"/>
    </location>
</feature>
<dbReference type="Pfam" id="PF00697">
    <property type="entry name" value="PRAI"/>
    <property type="match status" value="1"/>
</dbReference>
<dbReference type="GO" id="GO:0004640">
    <property type="term" value="F:phosphoribosylanthranilate isomerase activity"/>
    <property type="evidence" value="ECO:0007669"/>
    <property type="project" value="UniProtKB-UniRule"/>
</dbReference>
<dbReference type="OrthoDB" id="9786954at2"/>
<dbReference type="InterPro" id="IPR011060">
    <property type="entry name" value="RibuloseP-bd_barrel"/>
</dbReference>
<evidence type="ECO:0000256" key="10">
    <source>
        <dbReference type="HAMAP-Rule" id="MF_00135"/>
    </source>
</evidence>
<evidence type="ECO:0000256" key="8">
    <source>
        <dbReference type="ARBA" id="ARBA00023141"/>
    </source>
</evidence>
<evidence type="ECO:0000256" key="7">
    <source>
        <dbReference type="ARBA" id="ARBA00022822"/>
    </source>
</evidence>
<dbReference type="Gene3D" id="3.20.20.70">
    <property type="entry name" value="Aldolase class I"/>
    <property type="match status" value="1"/>
</dbReference>
<evidence type="ECO:0000259" key="11">
    <source>
        <dbReference type="Pfam" id="PF00697"/>
    </source>
</evidence>
<evidence type="ECO:0000256" key="1">
    <source>
        <dbReference type="ARBA" id="ARBA00001164"/>
    </source>
</evidence>
<evidence type="ECO:0000313" key="13">
    <source>
        <dbReference type="Proteomes" id="UP000198694"/>
    </source>
</evidence>
<dbReference type="InterPro" id="IPR001240">
    <property type="entry name" value="PRAI_dom"/>
</dbReference>
<dbReference type="InterPro" id="IPR044643">
    <property type="entry name" value="TrpF_fam"/>
</dbReference>
<organism evidence="12 13">
    <name type="scientific">Sediminibacillus albus</name>
    <dbReference type="NCBI Taxonomy" id="407036"/>
    <lineage>
        <taxon>Bacteria</taxon>
        <taxon>Bacillati</taxon>
        <taxon>Bacillota</taxon>
        <taxon>Bacilli</taxon>
        <taxon>Bacillales</taxon>
        <taxon>Bacillaceae</taxon>
        <taxon>Sediminibacillus</taxon>
    </lineage>
</organism>
<dbReference type="InterPro" id="IPR013785">
    <property type="entry name" value="Aldolase_TIM"/>
</dbReference>
<name>A0A1G8ZVB5_9BACI</name>
<evidence type="ECO:0000256" key="6">
    <source>
        <dbReference type="ARBA" id="ARBA00022605"/>
    </source>
</evidence>
<dbReference type="UniPathway" id="UPA00035">
    <property type="reaction ID" value="UER00042"/>
</dbReference>
<evidence type="ECO:0000256" key="2">
    <source>
        <dbReference type="ARBA" id="ARBA00004664"/>
    </source>
</evidence>
<comment type="pathway">
    <text evidence="2 10">Amino-acid biosynthesis; L-tryptophan biosynthesis; L-tryptophan from chorismate: step 3/5.</text>
</comment>
<keyword evidence="8 10" id="KW-0057">Aromatic amino acid biosynthesis</keyword>